<dbReference type="EMBL" id="JBFDTB010000001">
    <property type="protein sequence ID" value="MEW3464556.1"/>
    <property type="molecule type" value="Genomic_DNA"/>
</dbReference>
<comment type="caution">
    <text evidence="2">The sequence shown here is derived from an EMBL/GenBank/DDBJ whole genome shotgun (WGS) entry which is preliminary data.</text>
</comment>
<feature type="transmembrane region" description="Helical" evidence="1">
    <location>
        <begin position="12"/>
        <end position="30"/>
    </location>
</feature>
<protein>
    <submittedName>
        <fullName evidence="2">Uncharacterized protein</fullName>
    </submittedName>
</protein>
<evidence type="ECO:0000313" key="2">
    <source>
        <dbReference type="EMBL" id="MEW3464556.1"/>
    </source>
</evidence>
<name>A0ABV3M7Y5_9ENTE</name>
<keyword evidence="1" id="KW-0812">Transmembrane</keyword>
<keyword evidence="1" id="KW-0472">Membrane</keyword>
<dbReference type="RefSeq" id="WP_223597638.1">
    <property type="nucleotide sequence ID" value="NZ_JBDKDV010000001.1"/>
</dbReference>
<accession>A0ABV3M7Y5</accession>
<proteinExistence type="predicted"/>
<dbReference type="Proteomes" id="UP001554047">
    <property type="component" value="Unassembled WGS sequence"/>
</dbReference>
<reference evidence="2 3" key="1">
    <citation type="submission" date="2024-05" db="EMBL/GenBank/DDBJ databases">
        <title>Human gut microbiome strain richness.</title>
        <authorList>
            <person name="Chen-Liaw A."/>
        </authorList>
    </citation>
    <scope>NUCLEOTIDE SEQUENCE [LARGE SCALE GENOMIC DNA]</scope>
    <source>
        <strain evidence="2 3">J1100102st1_G3_J1100102_180507</strain>
    </source>
</reference>
<gene>
    <name evidence="2" type="ORF">AB1I55_00410</name>
</gene>
<evidence type="ECO:0000256" key="1">
    <source>
        <dbReference type="SAM" id="Phobius"/>
    </source>
</evidence>
<organism evidence="2 3">
    <name type="scientific">Enterococcus entomosocium</name>
    <dbReference type="NCBI Taxonomy" id="3034352"/>
    <lineage>
        <taxon>Bacteria</taxon>
        <taxon>Bacillati</taxon>
        <taxon>Bacillota</taxon>
        <taxon>Bacilli</taxon>
        <taxon>Lactobacillales</taxon>
        <taxon>Enterococcaceae</taxon>
        <taxon>Enterococcus</taxon>
    </lineage>
</organism>
<keyword evidence="1" id="KW-1133">Transmembrane helix</keyword>
<evidence type="ECO:0000313" key="3">
    <source>
        <dbReference type="Proteomes" id="UP001554047"/>
    </source>
</evidence>
<sequence length="53" mass="6030">MLHQNQVISSQINELALAVLFGLAGYLLVFKKFYFLSAQIAEHSDQYNQAEVK</sequence>
<keyword evidence="3" id="KW-1185">Reference proteome</keyword>